<keyword evidence="1" id="KW-0732">Signal</keyword>
<keyword evidence="3" id="KW-1185">Reference proteome</keyword>
<dbReference type="PATRIC" id="fig|1280950.3.peg.3275"/>
<dbReference type="EMBL" id="ARYK01000011">
    <property type="protein sequence ID" value="KCZ87968.1"/>
    <property type="molecule type" value="Genomic_DNA"/>
</dbReference>
<feature type="chain" id="PRO_5001572017" description="Lipoprotein" evidence="1">
    <location>
        <begin position="18"/>
        <end position="141"/>
    </location>
</feature>
<dbReference type="Proteomes" id="UP000025171">
    <property type="component" value="Unassembled WGS sequence"/>
</dbReference>
<dbReference type="Pfam" id="PF11604">
    <property type="entry name" value="CusF_Ec"/>
    <property type="match status" value="1"/>
</dbReference>
<organism evidence="2 3">
    <name type="scientific">Hyphomonas johnsonii MHS-2</name>
    <dbReference type="NCBI Taxonomy" id="1280950"/>
    <lineage>
        <taxon>Bacteria</taxon>
        <taxon>Pseudomonadati</taxon>
        <taxon>Pseudomonadota</taxon>
        <taxon>Alphaproteobacteria</taxon>
        <taxon>Hyphomonadales</taxon>
        <taxon>Hyphomonadaceae</taxon>
        <taxon>Hyphomonas</taxon>
    </lineage>
</organism>
<dbReference type="eggNOG" id="COG5569">
    <property type="taxonomic scope" value="Bacteria"/>
</dbReference>
<proteinExistence type="predicted"/>
<dbReference type="Gene3D" id="2.40.50.320">
    <property type="entry name" value="Copper binding periplasmic protein CusF"/>
    <property type="match status" value="1"/>
</dbReference>
<evidence type="ECO:0000313" key="2">
    <source>
        <dbReference type="EMBL" id="KCZ87968.1"/>
    </source>
</evidence>
<sequence length="141" mass="14835">MKTLTLLTASLFVVSLAACGQEAPAETGSAKMHMEMTGSDTMDHSAHDMPDQIMGHGTGIVKSRGSNGDFLTIDHGPIDGIGMGAMTMGFETMGSVDVSAFAEGDPVAFMVKKGRDNSYRITNICNTQVEGTDCLASMLDH</sequence>
<dbReference type="PROSITE" id="PS51257">
    <property type="entry name" value="PROKAR_LIPOPROTEIN"/>
    <property type="match status" value="1"/>
</dbReference>
<dbReference type="STRING" id="1280950.HJO_16330"/>
<evidence type="ECO:0008006" key="4">
    <source>
        <dbReference type="Google" id="ProtNLM"/>
    </source>
</evidence>
<accession>A0A059FBP5</accession>
<comment type="caution">
    <text evidence="2">The sequence shown here is derived from an EMBL/GenBank/DDBJ whole genome shotgun (WGS) entry which is preliminary data.</text>
</comment>
<evidence type="ECO:0000256" key="1">
    <source>
        <dbReference type="SAM" id="SignalP"/>
    </source>
</evidence>
<dbReference type="InterPro" id="IPR042230">
    <property type="entry name" value="CusF_sf"/>
</dbReference>
<protein>
    <recommendedName>
        <fullName evidence="4">Lipoprotein</fullName>
    </recommendedName>
</protein>
<reference evidence="2 3" key="1">
    <citation type="journal article" date="2014" name="Antonie Van Leeuwenhoek">
        <title>Hyphomonas beringensis sp. nov. and Hyphomonas chukchiensis sp. nov., isolated from surface seawater of the Bering Sea and Chukchi Sea.</title>
        <authorList>
            <person name="Li C."/>
            <person name="Lai Q."/>
            <person name="Li G."/>
            <person name="Dong C."/>
            <person name="Wang J."/>
            <person name="Liao Y."/>
            <person name="Shao Z."/>
        </authorList>
    </citation>
    <scope>NUCLEOTIDE SEQUENCE [LARGE SCALE GENOMIC DNA]</scope>
    <source>
        <strain evidence="2 3">MHS-2</strain>
    </source>
</reference>
<dbReference type="RefSeq" id="WP_241764777.1">
    <property type="nucleotide sequence ID" value="NZ_ARYK01000011.1"/>
</dbReference>
<gene>
    <name evidence="2" type="ORF">HJO_16330</name>
</gene>
<evidence type="ECO:0000313" key="3">
    <source>
        <dbReference type="Proteomes" id="UP000025171"/>
    </source>
</evidence>
<dbReference type="InterPro" id="IPR021647">
    <property type="entry name" value="CusF_Ec"/>
</dbReference>
<name>A0A059FBP5_9PROT</name>
<dbReference type="AlphaFoldDB" id="A0A059FBP5"/>
<feature type="signal peptide" evidence="1">
    <location>
        <begin position="1"/>
        <end position="17"/>
    </location>
</feature>